<dbReference type="EMBL" id="MAAF01000045">
    <property type="protein sequence ID" value="OUR81517.1"/>
    <property type="molecule type" value="Genomic_DNA"/>
</dbReference>
<feature type="binding site" evidence="8">
    <location>
        <begin position="48"/>
        <end position="49"/>
    </location>
    <ligand>
        <name>substrate</name>
    </ligand>
</feature>
<comment type="pathway">
    <text evidence="8">Cell wall biogenesis; peptidoglycan biosynthesis.</text>
</comment>
<feature type="binding site" evidence="8">
    <location>
        <begin position="80"/>
        <end position="81"/>
    </location>
    <ligand>
        <name>substrate</name>
    </ligand>
</feature>
<dbReference type="Gene3D" id="3.40.50.1860">
    <property type="match status" value="2"/>
</dbReference>
<keyword evidence="5 8" id="KW-0413">Isomerase</keyword>
<feature type="active site" description="Proton donor/acceptor" evidence="8">
    <location>
        <position position="79"/>
    </location>
</feature>
<dbReference type="PROSITE" id="PS00924">
    <property type="entry name" value="ASP_GLU_RACEMASE_2"/>
    <property type="match status" value="1"/>
</dbReference>
<feature type="binding site" evidence="8">
    <location>
        <begin position="16"/>
        <end position="17"/>
    </location>
    <ligand>
        <name>substrate</name>
    </ligand>
</feature>
<dbReference type="Pfam" id="PF01177">
    <property type="entry name" value="Asp_Glu_race"/>
    <property type="match status" value="1"/>
</dbReference>
<dbReference type="Proteomes" id="UP000243053">
    <property type="component" value="Unassembled WGS sequence"/>
</dbReference>
<dbReference type="HAMAP" id="MF_00258">
    <property type="entry name" value="Glu_racemase"/>
    <property type="match status" value="1"/>
</dbReference>
<organism evidence="9 10">
    <name type="scientific">Colwellia psychrerythraea</name>
    <name type="common">Vibrio psychroerythus</name>
    <dbReference type="NCBI Taxonomy" id="28229"/>
    <lineage>
        <taxon>Bacteria</taxon>
        <taxon>Pseudomonadati</taxon>
        <taxon>Pseudomonadota</taxon>
        <taxon>Gammaproteobacteria</taxon>
        <taxon>Alteromonadales</taxon>
        <taxon>Colwelliaceae</taxon>
        <taxon>Colwellia</taxon>
    </lineage>
</organism>
<protein>
    <recommendedName>
        <fullName evidence="7 8">Glutamate racemase</fullName>
        <ecNumber evidence="2 8">5.1.1.3</ecNumber>
    </recommendedName>
</protein>
<dbReference type="EC" id="5.1.1.3" evidence="2 8"/>
<keyword evidence="3 8" id="KW-0133">Cell shape</keyword>
<comment type="caution">
    <text evidence="9">The sequence shown here is derived from an EMBL/GenBank/DDBJ whole genome shotgun (WGS) entry which is preliminary data.</text>
</comment>
<sequence>MKQKVPTNSAPIGVFDSGVGGLSIAKCIAQQLPHENIIYFADSLHAPYGEKSVEFIIKRVNLIAKQLIVKGVKAIVIACNTATVNAIEQLRAQVNIPIIGVEPAIKPAAKQSLSKKVAILATQATSENQRFKDLIDLHHNGAQVLIQPCPGLVEFIEQGKQNSSRCNALLKQYIDPLISQGVDTLVLGCTHYPFVQKQISIIAGQQVTIIETAAPVTVQLTKKLVEREINACETQQGQYQFFSSLETKQQEQIFSQLWQEQLTLHALEL</sequence>
<keyword evidence="4 8" id="KW-0573">Peptidoglycan synthesis</keyword>
<dbReference type="NCBIfam" id="TIGR00067">
    <property type="entry name" value="glut_race"/>
    <property type="match status" value="1"/>
</dbReference>
<comment type="function">
    <text evidence="8">Provides the (R)-glutamate required for cell wall biosynthesis.</text>
</comment>
<dbReference type="InterPro" id="IPR018187">
    <property type="entry name" value="Asp/Glu_racemase_AS_1"/>
</dbReference>
<evidence type="ECO:0000256" key="1">
    <source>
        <dbReference type="ARBA" id="ARBA00001602"/>
    </source>
</evidence>
<dbReference type="PANTHER" id="PTHR21198:SF2">
    <property type="entry name" value="GLUTAMATE RACEMASE"/>
    <property type="match status" value="1"/>
</dbReference>
<feature type="binding site" evidence="8">
    <location>
        <begin position="190"/>
        <end position="191"/>
    </location>
    <ligand>
        <name>substrate</name>
    </ligand>
</feature>
<dbReference type="GO" id="GO:0009252">
    <property type="term" value="P:peptidoglycan biosynthetic process"/>
    <property type="evidence" value="ECO:0007669"/>
    <property type="project" value="UniProtKB-UniRule"/>
</dbReference>
<name>A0A1Y5ELK1_COLPS</name>
<dbReference type="UniPathway" id="UPA00219"/>
<evidence type="ECO:0000256" key="7">
    <source>
        <dbReference type="ARBA" id="ARBA00070053"/>
    </source>
</evidence>
<evidence type="ECO:0000256" key="2">
    <source>
        <dbReference type="ARBA" id="ARBA00013090"/>
    </source>
</evidence>
<evidence type="ECO:0000256" key="8">
    <source>
        <dbReference type="HAMAP-Rule" id="MF_00258"/>
    </source>
</evidence>
<comment type="catalytic activity">
    <reaction evidence="1 8">
        <text>L-glutamate = D-glutamate</text>
        <dbReference type="Rhea" id="RHEA:12813"/>
        <dbReference type="ChEBI" id="CHEBI:29985"/>
        <dbReference type="ChEBI" id="CHEBI:29986"/>
        <dbReference type="EC" id="5.1.1.3"/>
    </reaction>
</comment>
<accession>A0A1Y5ELK1</accession>
<feature type="active site" description="Proton donor/acceptor" evidence="8">
    <location>
        <position position="189"/>
    </location>
</feature>
<evidence type="ECO:0000313" key="10">
    <source>
        <dbReference type="Proteomes" id="UP000243053"/>
    </source>
</evidence>
<dbReference type="FunFam" id="3.40.50.1860:FF:000002">
    <property type="entry name" value="Glutamate racemase"/>
    <property type="match status" value="1"/>
</dbReference>
<dbReference type="SUPFAM" id="SSF53681">
    <property type="entry name" value="Aspartate/glutamate racemase"/>
    <property type="match status" value="2"/>
</dbReference>
<dbReference type="PROSITE" id="PS00923">
    <property type="entry name" value="ASP_GLU_RACEMASE_1"/>
    <property type="match status" value="1"/>
</dbReference>
<dbReference type="PANTHER" id="PTHR21198">
    <property type="entry name" value="GLUTAMATE RACEMASE"/>
    <property type="match status" value="1"/>
</dbReference>
<proteinExistence type="inferred from homology"/>
<evidence type="ECO:0000313" key="9">
    <source>
        <dbReference type="EMBL" id="OUR81517.1"/>
    </source>
</evidence>
<gene>
    <name evidence="8" type="primary">murI</name>
    <name evidence="9" type="ORF">A9Q75_07425</name>
</gene>
<evidence type="ECO:0000256" key="4">
    <source>
        <dbReference type="ARBA" id="ARBA00022984"/>
    </source>
</evidence>
<dbReference type="InterPro" id="IPR015942">
    <property type="entry name" value="Asp/Glu/hydantoin_racemase"/>
</dbReference>
<dbReference type="AlphaFoldDB" id="A0A1Y5ELK1"/>
<evidence type="ECO:0000256" key="6">
    <source>
        <dbReference type="ARBA" id="ARBA00023316"/>
    </source>
</evidence>
<evidence type="ECO:0000256" key="3">
    <source>
        <dbReference type="ARBA" id="ARBA00022960"/>
    </source>
</evidence>
<dbReference type="InterPro" id="IPR033134">
    <property type="entry name" value="Asp/Glu_racemase_AS_2"/>
</dbReference>
<comment type="similarity">
    <text evidence="8">Belongs to the aspartate/glutamate racemases family.</text>
</comment>
<reference evidence="10" key="1">
    <citation type="journal article" date="2017" name="Proc. Natl. Acad. Sci. U.S.A.">
        <title>Simulation of Deepwater Horizon oil plume reveals substrate specialization within a complex community of hydrocarbon degraders.</title>
        <authorList>
            <person name="Hu P."/>
            <person name="Dubinsky E.A."/>
            <person name="Probst A.J."/>
            <person name="Wang J."/>
            <person name="Sieber C.M.K."/>
            <person name="Tom L.M."/>
            <person name="Gardinali P."/>
            <person name="Banfield J.F."/>
            <person name="Atlas R.M."/>
            <person name="Andersen G.L."/>
        </authorList>
    </citation>
    <scope>NUCLEOTIDE SEQUENCE [LARGE SCALE GENOMIC DNA]</scope>
</reference>
<dbReference type="GO" id="GO:0008881">
    <property type="term" value="F:glutamate racemase activity"/>
    <property type="evidence" value="ECO:0007669"/>
    <property type="project" value="UniProtKB-UniRule"/>
</dbReference>
<evidence type="ECO:0000256" key="5">
    <source>
        <dbReference type="ARBA" id="ARBA00023235"/>
    </source>
</evidence>
<dbReference type="InterPro" id="IPR004391">
    <property type="entry name" value="Glu_race"/>
</dbReference>
<dbReference type="GO" id="GO:0071555">
    <property type="term" value="P:cell wall organization"/>
    <property type="evidence" value="ECO:0007669"/>
    <property type="project" value="UniProtKB-KW"/>
</dbReference>
<dbReference type="InterPro" id="IPR001920">
    <property type="entry name" value="Asp/Glu_race"/>
</dbReference>
<dbReference type="GO" id="GO:0008360">
    <property type="term" value="P:regulation of cell shape"/>
    <property type="evidence" value="ECO:0007669"/>
    <property type="project" value="UniProtKB-KW"/>
</dbReference>
<keyword evidence="6 8" id="KW-0961">Cell wall biogenesis/degradation</keyword>